<feature type="non-terminal residue" evidence="1">
    <location>
        <position position="58"/>
    </location>
</feature>
<dbReference type="EMBL" id="HACA01025744">
    <property type="protein sequence ID" value="CDW43105.1"/>
    <property type="molecule type" value="Transcribed_RNA"/>
</dbReference>
<reference evidence="1" key="1">
    <citation type="submission" date="2014-05" db="EMBL/GenBank/DDBJ databases">
        <authorList>
            <person name="Chronopoulou M."/>
        </authorList>
    </citation>
    <scope>NUCLEOTIDE SEQUENCE</scope>
    <source>
        <tissue evidence="1">Whole organism</tissue>
    </source>
</reference>
<protein>
    <submittedName>
        <fullName evidence="1">Uncharacterized protein</fullName>
    </submittedName>
</protein>
<accession>A0A0K2UYE8</accession>
<proteinExistence type="predicted"/>
<evidence type="ECO:0000313" key="1">
    <source>
        <dbReference type="EMBL" id="CDW43105.1"/>
    </source>
</evidence>
<dbReference type="AlphaFoldDB" id="A0A0K2UYE8"/>
<organism evidence="1">
    <name type="scientific">Lepeophtheirus salmonis</name>
    <name type="common">Salmon louse</name>
    <name type="synonym">Caligus salmonis</name>
    <dbReference type="NCBI Taxonomy" id="72036"/>
    <lineage>
        <taxon>Eukaryota</taxon>
        <taxon>Metazoa</taxon>
        <taxon>Ecdysozoa</taxon>
        <taxon>Arthropoda</taxon>
        <taxon>Crustacea</taxon>
        <taxon>Multicrustacea</taxon>
        <taxon>Hexanauplia</taxon>
        <taxon>Copepoda</taxon>
        <taxon>Siphonostomatoida</taxon>
        <taxon>Caligidae</taxon>
        <taxon>Lepeophtheirus</taxon>
    </lineage>
</organism>
<name>A0A0K2UYE8_LEPSM</name>
<sequence>MQLCLKEPVLVSLEEYYNTGRIKIIVDLTTAHDTQKFIYLEKFGSNYCFYYSEIKESK</sequence>